<dbReference type="PANTHER" id="PTHR43745">
    <property type="entry name" value="NITROREDUCTASE MJ1384-RELATED"/>
    <property type="match status" value="1"/>
</dbReference>
<dbReference type="PANTHER" id="PTHR43745:SF2">
    <property type="entry name" value="NITROREDUCTASE MJ1384-RELATED"/>
    <property type="match status" value="1"/>
</dbReference>
<dbReference type="Gene3D" id="3.40.109.10">
    <property type="entry name" value="NADH Oxidase"/>
    <property type="match status" value="2"/>
</dbReference>
<dbReference type="RefSeq" id="WP_129894058.1">
    <property type="nucleotide sequence ID" value="NZ_CP035758.1"/>
</dbReference>
<name>A0A4P6K566_KTERU</name>
<sequence length="549" mass="61847">MSNQNIQVCRDYIEAVFWRGRKAMEPKNFRPDWGDQPSRYKVYRQVERIPLPIALPATSSSMAEVLERFDNPPIIPRGITYEELSSILLLAHGTINRRLDVNWNRDAQKRARYTQAAFGRGTASGGGMYPTEIFWACGAGGRLQPGVYHYDNAHHALARLYSGDVTRHIHAGLANHPLAMSTRQFLLISLNFWKNSFKYSSFCYHVVTQDLGALLGSLRLLAAAFASDLPFLFWYPDEEFNKVLGLETIFESVFAVVPLRLDLPFADDSLVASQQYTHPERLHAPLVSKSSFQRSKEIISFPMVENVHLASLVADELRPDPEEAFRASCDEFVTSGEKILLPRPATELLQNDVIETFKKRRSSFGRFSSHVPLTLDQLATMLYFASTSGHYASDLKTEHGLPHFTRLMIFVNNVHGLQRGAYAYDWQYHCLWSVAQGDFSLFLQEYYLLQNYNLSETAALVAIVGRPERLFEVYGNRGLRILNAEVGLMAQNLYMAATALSFNCGAALGFDNIALNTALGLDKTDLRSILFLLVGNAPDGKATFEAQLF</sequence>
<dbReference type="InterPro" id="IPR029479">
    <property type="entry name" value="Nitroreductase"/>
</dbReference>
<dbReference type="NCBIfam" id="TIGR03605">
    <property type="entry name" value="antibiot_sagB"/>
    <property type="match status" value="1"/>
</dbReference>
<dbReference type="InterPro" id="IPR052544">
    <property type="entry name" value="Bacteriocin_Proc_Enz"/>
</dbReference>
<dbReference type="CDD" id="cd02142">
    <property type="entry name" value="McbC_SagB-like_oxidoreductase"/>
    <property type="match status" value="2"/>
</dbReference>
<evidence type="ECO:0000259" key="1">
    <source>
        <dbReference type="Pfam" id="PF00881"/>
    </source>
</evidence>
<feature type="domain" description="Nitroreductase" evidence="1">
    <location>
        <begin position="373"/>
        <end position="535"/>
    </location>
</feature>
<dbReference type="EMBL" id="CP035758">
    <property type="protein sequence ID" value="QBD82990.1"/>
    <property type="molecule type" value="Genomic_DNA"/>
</dbReference>
<dbReference type="OrthoDB" id="9801593at2"/>
<dbReference type="Proteomes" id="UP000290365">
    <property type="component" value="Chromosome"/>
</dbReference>
<evidence type="ECO:0000313" key="3">
    <source>
        <dbReference type="Proteomes" id="UP000290365"/>
    </source>
</evidence>
<proteinExistence type="predicted"/>
<dbReference type="SUPFAM" id="SSF55469">
    <property type="entry name" value="FMN-dependent nitroreductase-like"/>
    <property type="match status" value="1"/>
</dbReference>
<dbReference type="InterPro" id="IPR020051">
    <property type="entry name" value="SagB-type_dehydrogenase"/>
</dbReference>
<evidence type="ECO:0000313" key="2">
    <source>
        <dbReference type="EMBL" id="QBD82990.1"/>
    </source>
</evidence>
<organism evidence="2 3">
    <name type="scientific">Ktedonosporobacter rubrisoli</name>
    <dbReference type="NCBI Taxonomy" id="2509675"/>
    <lineage>
        <taxon>Bacteria</taxon>
        <taxon>Bacillati</taxon>
        <taxon>Chloroflexota</taxon>
        <taxon>Ktedonobacteria</taxon>
        <taxon>Ktedonobacterales</taxon>
        <taxon>Ktedonosporobacteraceae</taxon>
        <taxon>Ktedonosporobacter</taxon>
    </lineage>
</organism>
<protein>
    <submittedName>
        <fullName evidence="2">SagB/ThcOx family dehydrogenase</fullName>
    </submittedName>
</protein>
<gene>
    <name evidence="2" type="ORF">EPA93_46325</name>
</gene>
<dbReference type="KEGG" id="kbs:EPA93_46325"/>
<reference evidence="2 3" key="1">
    <citation type="submission" date="2019-01" db="EMBL/GenBank/DDBJ databases">
        <title>Ktedonosporobacter rubrisoli SCAWS-G2.</title>
        <authorList>
            <person name="Huang Y."/>
            <person name="Yan B."/>
        </authorList>
    </citation>
    <scope>NUCLEOTIDE SEQUENCE [LARGE SCALE GENOMIC DNA]</scope>
    <source>
        <strain evidence="2 3">SCAWS-G2</strain>
    </source>
</reference>
<dbReference type="Pfam" id="PF00881">
    <property type="entry name" value="Nitroreductase"/>
    <property type="match status" value="1"/>
</dbReference>
<dbReference type="InterPro" id="IPR000415">
    <property type="entry name" value="Nitroreductase-like"/>
</dbReference>
<dbReference type="GO" id="GO:0016491">
    <property type="term" value="F:oxidoreductase activity"/>
    <property type="evidence" value="ECO:0007669"/>
    <property type="project" value="InterPro"/>
</dbReference>
<accession>A0A4P6K566</accession>
<dbReference type="AlphaFoldDB" id="A0A4P6K566"/>
<keyword evidence="3" id="KW-1185">Reference proteome</keyword>